<accession>A0A935CB54</accession>
<keyword evidence="3 6" id="KW-0238">DNA-binding</keyword>
<comment type="domain">
    <text evidence="6">Has three domains with a flexible linker between the domains II and III and assumes an 'L' shape. Domain III is highly mobile and contacts RuvB.</text>
</comment>
<dbReference type="InterPro" id="IPR012340">
    <property type="entry name" value="NA-bd_OB-fold"/>
</dbReference>
<evidence type="ECO:0000256" key="2">
    <source>
        <dbReference type="ARBA" id="ARBA00022763"/>
    </source>
</evidence>
<dbReference type="Pfam" id="PF07499">
    <property type="entry name" value="RuvA_C"/>
    <property type="match status" value="1"/>
</dbReference>
<keyword evidence="2 6" id="KW-0227">DNA damage</keyword>
<dbReference type="InterPro" id="IPR000085">
    <property type="entry name" value="RuvA"/>
</dbReference>
<organism evidence="8 9">
    <name type="scientific">Marivirga aurantiaca</name>
    <dbReference type="NCBI Taxonomy" id="2802615"/>
    <lineage>
        <taxon>Bacteria</taxon>
        <taxon>Pseudomonadati</taxon>
        <taxon>Bacteroidota</taxon>
        <taxon>Cytophagia</taxon>
        <taxon>Cytophagales</taxon>
        <taxon>Marivirgaceae</taxon>
        <taxon>Marivirga</taxon>
    </lineage>
</organism>
<reference evidence="8" key="1">
    <citation type="submission" date="2021-01" db="EMBL/GenBank/DDBJ databases">
        <title>Marivirga aurantiaca sp. nov., isolated from intertidal surface sediments.</title>
        <authorList>
            <person name="Zhang M."/>
        </authorList>
    </citation>
    <scope>NUCLEOTIDE SEQUENCE</scope>
    <source>
        <strain evidence="8">S37H4</strain>
    </source>
</reference>
<dbReference type="GO" id="GO:0005524">
    <property type="term" value="F:ATP binding"/>
    <property type="evidence" value="ECO:0007669"/>
    <property type="project" value="InterPro"/>
</dbReference>
<dbReference type="EMBL" id="JAEQBW010000003">
    <property type="protein sequence ID" value="MBK6265183.1"/>
    <property type="molecule type" value="Genomic_DNA"/>
</dbReference>
<dbReference type="InterPro" id="IPR013849">
    <property type="entry name" value="DNA_helicase_Holl-junc_RuvA_I"/>
</dbReference>
<protein>
    <recommendedName>
        <fullName evidence="6">Holliday junction branch migration complex subunit RuvA</fullName>
    </recommendedName>
</protein>
<dbReference type="SMART" id="SM00278">
    <property type="entry name" value="HhH1"/>
    <property type="match status" value="2"/>
</dbReference>
<dbReference type="Pfam" id="PF01330">
    <property type="entry name" value="RuvA_N"/>
    <property type="match status" value="1"/>
</dbReference>
<proteinExistence type="inferred from homology"/>
<dbReference type="InterPro" id="IPR003583">
    <property type="entry name" value="Hlx-hairpin-Hlx_DNA-bd_motif"/>
</dbReference>
<comment type="subcellular location">
    <subcellularLocation>
        <location evidence="6">Cytoplasm</location>
    </subcellularLocation>
</comment>
<dbReference type="Gene3D" id="1.10.150.20">
    <property type="entry name" value="5' to 3' exonuclease, C-terminal subdomain"/>
    <property type="match status" value="1"/>
</dbReference>
<comment type="caution">
    <text evidence="8">The sequence shown here is derived from an EMBL/GenBank/DDBJ whole genome shotgun (WGS) entry which is preliminary data.</text>
</comment>
<dbReference type="GO" id="GO:0009378">
    <property type="term" value="F:four-way junction helicase activity"/>
    <property type="evidence" value="ECO:0007669"/>
    <property type="project" value="InterPro"/>
</dbReference>
<dbReference type="SUPFAM" id="SSF46929">
    <property type="entry name" value="DNA helicase RuvA subunit, C-terminal domain"/>
    <property type="match status" value="1"/>
</dbReference>
<dbReference type="HAMAP" id="MF_00031">
    <property type="entry name" value="DNA_HJ_migration_RuvA"/>
    <property type="match status" value="1"/>
</dbReference>
<dbReference type="InterPro" id="IPR010994">
    <property type="entry name" value="RuvA_2-like"/>
</dbReference>
<evidence type="ECO:0000256" key="4">
    <source>
        <dbReference type="ARBA" id="ARBA00023172"/>
    </source>
</evidence>
<feature type="region of interest" description="Domain III" evidence="6">
    <location>
        <begin position="147"/>
        <end position="197"/>
    </location>
</feature>
<comment type="subunit">
    <text evidence="6">Homotetramer. Forms an RuvA(8)-RuvB(12)-Holliday junction (HJ) complex. HJ DNA is sandwiched between 2 RuvA tetramers; dsDNA enters through RuvA and exits via RuvB. An RuvB hexamer assembles on each DNA strand where it exits the tetramer. Each RuvB hexamer is contacted by two RuvA subunits (via domain III) on 2 adjacent RuvB subunits; this complex drives branch migration. In the full resolvosome a probable DNA-RuvA(4)-RuvB(12)-RuvC(2) complex forms which resolves the HJ.</text>
</comment>
<keyword evidence="5 6" id="KW-0234">DNA repair</keyword>
<comment type="function">
    <text evidence="6">The RuvA-RuvB-RuvC complex processes Holliday junction (HJ) DNA during genetic recombination and DNA repair, while the RuvA-RuvB complex plays an important role in the rescue of blocked DNA replication forks via replication fork reversal (RFR). RuvA specifically binds to HJ cruciform DNA, conferring on it an open structure. The RuvB hexamer acts as an ATP-dependent pump, pulling dsDNA into and through the RuvAB complex. HJ branch migration allows RuvC to scan DNA until it finds its consensus sequence, where it cleaves and resolves the cruciform DNA.</text>
</comment>
<dbReference type="SUPFAM" id="SSF50249">
    <property type="entry name" value="Nucleic acid-binding proteins"/>
    <property type="match status" value="1"/>
</dbReference>
<keyword evidence="4 6" id="KW-0233">DNA recombination</keyword>
<feature type="domain" description="Helix-hairpin-helix DNA-binding motif class 1" evidence="7">
    <location>
        <begin position="107"/>
        <end position="126"/>
    </location>
</feature>
<dbReference type="AlphaFoldDB" id="A0A935CB54"/>
<feature type="domain" description="Helix-hairpin-helix DNA-binding motif class 1" evidence="7">
    <location>
        <begin position="72"/>
        <end position="91"/>
    </location>
</feature>
<dbReference type="NCBIfam" id="TIGR00084">
    <property type="entry name" value="ruvA"/>
    <property type="match status" value="1"/>
</dbReference>
<keyword evidence="1 6" id="KW-0963">Cytoplasm</keyword>
<dbReference type="SUPFAM" id="SSF47781">
    <property type="entry name" value="RuvA domain 2-like"/>
    <property type="match status" value="1"/>
</dbReference>
<gene>
    <name evidence="6 8" type="primary">ruvA</name>
    <name evidence="8" type="ORF">JKA74_09045</name>
</gene>
<dbReference type="RefSeq" id="WP_201430859.1">
    <property type="nucleotide sequence ID" value="NZ_JAEQBW010000003.1"/>
</dbReference>
<evidence type="ECO:0000256" key="1">
    <source>
        <dbReference type="ARBA" id="ARBA00022490"/>
    </source>
</evidence>
<evidence type="ECO:0000256" key="6">
    <source>
        <dbReference type="HAMAP-Rule" id="MF_00031"/>
    </source>
</evidence>
<evidence type="ECO:0000256" key="5">
    <source>
        <dbReference type="ARBA" id="ARBA00023204"/>
    </source>
</evidence>
<dbReference type="Proteomes" id="UP000611723">
    <property type="component" value="Unassembled WGS sequence"/>
</dbReference>
<dbReference type="Pfam" id="PF14520">
    <property type="entry name" value="HHH_5"/>
    <property type="match status" value="1"/>
</dbReference>
<dbReference type="Gene3D" id="1.10.8.10">
    <property type="entry name" value="DNA helicase RuvA subunit, C-terminal domain"/>
    <property type="match status" value="1"/>
</dbReference>
<dbReference type="InterPro" id="IPR036267">
    <property type="entry name" value="RuvA_C_sf"/>
</dbReference>
<comment type="caution">
    <text evidence="6">Lacks conserved residue(s) required for the propagation of feature annotation.</text>
</comment>
<dbReference type="GO" id="GO:0006310">
    <property type="term" value="P:DNA recombination"/>
    <property type="evidence" value="ECO:0007669"/>
    <property type="project" value="UniProtKB-UniRule"/>
</dbReference>
<dbReference type="GO" id="GO:0000400">
    <property type="term" value="F:four-way junction DNA binding"/>
    <property type="evidence" value="ECO:0007669"/>
    <property type="project" value="UniProtKB-UniRule"/>
</dbReference>
<evidence type="ECO:0000313" key="9">
    <source>
        <dbReference type="Proteomes" id="UP000611723"/>
    </source>
</evidence>
<dbReference type="GO" id="GO:0005737">
    <property type="term" value="C:cytoplasm"/>
    <property type="evidence" value="ECO:0007669"/>
    <property type="project" value="UniProtKB-SubCell"/>
</dbReference>
<dbReference type="GO" id="GO:0006281">
    <property type="term" value="P:DNA repair"/>
    <property type="evidence" value="ECO:0007669"/>
    <property type="project" value="UniProtKB-UniRule"/>
</dbReference>
<dbReference type="GO" id="GO:0048476">
    <property type="term" value="C:Holliday junction resolvase complex"/>
    <property type="evidence" value="ECO:0007669"/>
    <property type="project" value="UniProtKB-UniRule"/>
</dbReference>
<dbReference type="InterPro" id="IPR011114">
    <property type="entry name" value="RuvA_C"/>
</dbReference>
<dbReference type="Gene3D" id="2.40.50.140">
    <property type="entry name" value="Nucleic acid-binding proteins"/>
    <property type="match status" value="1"/>
</dbReference>
<comment type="similarity">
    <text evidence="6">Belongs to the RuvA family.</text>
</comment>
<evidence type="ECO:0000259" key="7">
    <source>
        <dbReference type="SMART" id="SM00278"/>
    </source>
</evidence>
<dbReference type="CDD" id="cd14332">
    <property type="entry name" value="UBA_RuvA_C"/>
    <property type="match status" value="1"/>
</dbReference>
<dbReference type="GO" id="GO:0009379">
    <property type="term" value="C:Holliday junction helicase complex"/>
    <property type="evidence" value="ECO:0007669"/>
    <property type="project" value="InterPro"/>
</dbReference>
<sequence>MISFLKGEIITLEATYLVIEVGGVGYHVNIPLSAFDAFKNQKQALVLTHYHVKEDSHTLYGFHQEMEKSMFLDLISISGIGPSIALGMLSSMAPAEIKSAIVAENVKQIQAIKGIGAKTAQRVILELKDKYKKEGLVADSSNSSFRSNNSKRNEALSALLNLGFAKTSAEKVINNILEKNGENITLEELIKQALKSA</sequence>
<evidence type="ECO:0000313" key="8">
    <source>
        <dbReference type="EMBL" id="MBK6265183.1"/>
    </source>
</evidence>
<name>A0A935CB54_9BACT</name>
<evidence type="ECO:0000256" key="3">
    <source>
        <dbReference type="ARBA" id="ARBA00023125"/>
    </source>
</evidence>
<keyword evidence="9" id="KW-1185">Reference proteome</keyword>